<keyword evidence="14" id="KW-1185">Reference proteome</keyword>
<protein>
    <submittedName>
        <fullName evidence="13">Uncharacterized protein</fullName>
    </submittedName>
</protein>
<keyword evidence="11 12" id="KW-1015">Disulfide bond</keyword>
<evidence type="ECO:0000256" key="4">
    <source>
        <dbReference type="ARBA" id="ARBA00007372"/>
    </source>
</evidence>
<evidence type="ECO:0000256" key="3">
    <source>
        <dbReference type="ARBA" id="ARBA00004637"/>
    </source>
</evidence>
<dbReference type="AlphaFoldDB" id="A0A0D8XLX5"/>
<comment type="subcellular location">
    <subcellularLocation>
        <location evidence="3">Mitochondrion inner membrane</location>
        <topology evidence="3">Peripheral membrane protein</topology>
    </subcellularLocation>
    <subcellularLocation>
        <location evidence="2">Mitochondrion intermembrane space</location>
    </subcellularLocation>
</comment>
<evidence type="ECO:0000256" key="1">
    <source>
        <dbReference type="ARBA" id="ARBA00003195"/>
    </source>
</evidence>
<dbReference type="InterPro" id="IPR019342">
    <property type="entry name" value="NADH_UbQ_OxRdtase_FeS-su5"/>
</dbReference>
<evidence type="ECO:0000256" key="9">
    <source>
        <dbReference type="ARBA" id="ARBA00023128"/>
    </source>
</evidence>
<feature type="disulfide bond" evidence="12">
    <location>
        <begin position="22"/>
        <end position="35"/>
    </location>
</feature>
<evidence type="ECO:0000256" key="8">
    <source>
        <dbReference type="ARBA" id="ARBA00022982"/>
    </source>
</evidence>
<dbReference type="GO" id="GO:0005758">
    <property type="term" value="C:mitochondrial intermembrane space"/>
    <property type="evidence" value="ECO:0007669"/>
    <property type="project" value="UniProtKB-SubCell"/>
</dbReference>
<comment type="function">
    <text evidence="1">Accessory subunit of the mitochondrial membrane respiratory chain NADH dehydrogenase (Complex I), that is believed not to be involved in catalysis. Complex I functions in the transfer of electrons from NADH to the respiratory chain. The immediate electron acceptor for the enzyme is believed to be ubiquinone.</text>
</comment>
<evidence type="ECO:0000313" key="13">
    <source>
        <dbReference type="EMBL" id="KJH45648.1"/>
    </source>
</evidence>
<dbReference type="PANTHER" id="PTHR21268">
    <property type="entry name" value="NADH DEHYDROGENASE [UBIQUINONE] IRON-SULFUR PROTEIN 5"/>
    <property type="match status" value="1"/>
</dbReference>
<name>A0A0D8XLX5_DICVI</name>
<dbReference type="PANTHER" id="PTHR21268:SF2">
    <property type="entry name" value="NADH DEHYDROGENASE [UBIQUINONE] IRON-SULFUR PROTEIN 5"/>
    <property type="match status" value="1"/>
</dbReference>
<proteinExistence type="inferred from homology"/>
<organism evidence="13 14">
    <name type="scientific">Dictyocaulus viviparus</name>
    <name type="common">Bovine lungworm</name>
    <dbReference type="NCBI Taxonomy" id="29172"/>
    <lineage>
        <taxon>Eukaryota</taxon>
        <taxon>Metazoa</taxon>
        <taxon>Ecdysozoa</taxon>
        <taxon>Nematoda</taxon>
        <taxon>Chromadorea</taxon>
        <taxon>Rhabditida</taxon>
        <taxon>Rhabditina</taxon>
        <taxon>Rhabditomorpha</taxon>
        <taxon>Strongyloidea</taxon>
        <taxon>Metastrongylidae</taxon>
        <taxon>Dictyocaulus</taxon>
    </lineage>
</organism>
<reference evidence="14" key="2">
    <citation type="journal article" date="2016" name="Sci. Rep.">
        <title>Dictyocaulus viviparus genome, variome and transcriptome elucidate lungworm biology and support future intervention.</title>
        <authorList>
            <person name="McNulty S.N."/>
            <person name="Strube C."/>
            <person name="Rosa B.A."/>
            <person name="Martin J.C."/>
            <person name="Tyagi R."/>
            <person name="Choi Y.J."/>
            <person name="Wang Q."/>
            <person name="Hallsworth Pepin K."/>
            <person name="Zhang X."/>
            <person name="Ozersky P."/>
            <person name="Wilson R.K."/>
            <person name="Sternberg P.W."/>
            <person name="Gasser R.B."/>
            <person name="Mitreva M."/>
        </authorList>
    </citation>
    <scope>NUCLEOTIDE SEQUENCE [LARGE SCALE GENOMIC DNA]</scope>
    <source>
        <strain evidence="14">HannoverDv2000</strain>
    </source>
</reference>
<accession>A0A0D8XLX5</accession>
<keyword evidence="6" id="KW-0679">Respiratory chain</keyword>
<reference evidence="13 14" key="1">
    <citation type="submission" date="2013-11" db="EMBL/GenBank/DDBJ databases">
        <title>Draft genome of the bovine lungworm Dictyocaulus viviparus.</title>
        <authorList>
            <person name="Mitreva M."/>
        </authorList>
    </citation>
    <scope>NUCLEOTIDE SEQUENCE [LARGE SCALE GENOMIC DNA]</scope>
    <source>
        <strain evidence="13 14">HannoverDv2000</strain>
    </source>
</reference>
<keyword evidence="7" id="KW-0999">Mitochondrion inner membrane</keyword>
<evidence type="ECO:0000256" key="12">
    <source>
        <dbReference type="PIRSR" id="PIRSR619342-50"/>
    </source>
</evidence>
<dbReference type="OrthoDB" id="9992197at2759"/>
<keyword evidence="10" id="KW-0472">Membrane</keyword>
<keyword evidence="5" id="KW-0813">Transport</keyword>
<comment type="similarity">
    <text evidence="4">Belongs to the complex I NDUFS5 subunit family.</text>
</comment>
<keyword evidence="9" id="KW-0496">Mitochondrion</keyword>
<gene>
    <name evidence="13" type="ORF">DICVIV_08298</name>
</gene>
<evidence type="ECO:0000256" key="2">
    <source>
        <dbReference type="ARBA" id="ARBA00004569"/>
    </source>
</evidence>
<evidence type="ECO:0000256" key="5">
    <source>
        <dbReference type="ARBA" id="ARBA00022448"/>
    </source>
</evidence>
<keyword evidence="8" id="KW-0249">Electron transport</keyword>
<dbReference type="PROSITE" id="PS51808">
    <property type="entry name" value="CHCH"/>
    <property type="match status" value="1"/>
</dbReference>
<evidence type="ECO:0000256" key="7">
    <source>
        <dbReference type="ARBA" id="ARBA00022792"/>
    </source>
</evidence>
<dbReference type="Proteomes" id="UP000053766">
    <property type="component" value="Unassembled WGS sequence"/>
</dbReference>
<evidence type="ECO:0000256" key="6">
    <source>
        <dbReference type="ARBA" id="ARBA00022660"/>
    </source>
</evidence>
<dbReference type="STRING" id="29172.A0A0D8XLX5"/>
<evidence type="ECO:0000313" key="14">
    <source>
        <dbReference type="Proteomes" id="UP000053766"/>
    </source>
</evidence>
<sequence length="97" mass="11674">MKVERFKNSRPCGFFEAQFFHCMEAYGAKLGRMYCDLELRDFKECMTGDKQRKRAEAIAAQRKKLYREGKLDKPFLDDHPQPGQCYPDYFERKEEYL</sequence>
<feature type="disulfide bond" evidence="12">
    <location>
        <begin position="12"/>
        <end position="45"/>
    </location>
</feature>
<dbReference type="GO" id="GO:0005743">
    <property type="term" value="C:mitochondrial inner membrane"/>
    <property type="evidence" value="ECO:0007669"/>
    <property type="project" value="UniProtKB-SubCell"/>
</dbReference>
<evidence type="ECO:0000256" key="11">
    <source>
        <dbReference type="ARBA" id="ARBA00023157"/>
    </source>
</evidence>
<dbReference type="Pfam" id="PF10200">
    <property type="entry name" value="Ndufs5"/>
    <property type="match status" value="1"/>
</dbReference>
<dbReference type="EMBL" id="KN716395">
    <property type="protein sequence ID" value="KJH45648.1"/>
    <property type="molecule type" value="Genomic_DNA"/>
</dbReference>
<evidence type="ECO:0000256" key="10">
    <source>
        <dbReference type="ARBA" id="ARBA00023136"/>
    </source>
</evidence>